<proteinExistence type="predicted"/>
<comment type="caution">
    <text evidence="1">The sequence shown here is derived from an EMBL/GenBank/DDBJ whole genome shotgun (WGS) entry which is preliminary data.</text>
</comment>
<dbReference type="PANTHER" id="PTHR16047">
    <property type="entry name" value="RFWD3 PROTEIN"/>
    <property type="match status" value="1"/>
</dbReference>
<reference evidence="1 2" key="1">
    <citation type="journal article" date="2022" name="Nat. Plants">
        <title>Genomes of leafy and leafless Platanthera orchids illuminate the evolution of mycoheterotrophy.</title>
        <authorList>
            <person name="Li M.H."/>
            <person name="Liu K.W."/>
            <person name="Li Z."/>
            <person name="Lu H.C."/>
            <person name="Ye Q.L."/>
            <person name="Zhang D."/>
            <person name="Wang J.Y."/>
            <person name="Li Y.F."/>
            <person name="Zhong Z.M."/>
            <person name="Liu X."/>
            <person name="Yu X."/>
            <person name="Liu D.K."/>
            <person name="Tu X.D."/>
            <person name="Liu B."/>
            <person name="Hao Y."/>
            <person name="Liao X.Y."/>
            <person name="Jiang Y.T."/>
            <person name="Sun W.H."/>
            <person name="Chen J."/>
            <person name="Chen Y.Q."/>
            <person name="Ai Y."/>
            <person name="Zhai J.W."/>
            <person name="Wu S.S."/>
            <person name="Zhou Z."/>
            <person name="Hsiao Y.Y."/>
            <person name="Wu W.L."/>
            <person name="Chen Y.Y."/>
            <person name="Lin Y.F."/>
            <person name="Hsu J.L."/>
            <person name="Li C.Y."/>
            <person name="Wang Z.W."/>
            <person name="Zhao X."/>
            <person name="Zhong W.Y."/>
            <person name="Ma X.K."/>
            <person name="Ma L."/>
            <person name="Huang J."/>
            <person name="Chen G.Z."/>
            <person name="Huang M.Z."/>
            <person name="Huang L."/>
            <person name="Peng D.H."/>
            <person name="Luo Y.B."/>
            <person name="Zou S.Q."/>
            <person name="Chen S.P."/>
            <person name="Lan S."/>
            <person name="Tsai W.C."/>
            <person name="Van de Peer Y."/>
            <person name="Liu Z.J."/>
        </authorList>
    </citation>
    <scope>NUCLEOTIDE SEQUENCE [LARGE SCALE GENOMIC DNA]</scope>
    <source>
        <strain evidence="1">Lor288</strain>
    </source>
</reference>
<accession>A0ABR2LRH5</accession>
<organism evidence="1 2">
    <name type="scientific">Platanthera guangdongensis</name>
    <dbReference type="NCBI Taxonomy" id="2320717"/>
    <lineage>
        <taxon>Eukaryota</taxon>
        <taxon>Viridiplantae</taxon>
        <taxon>Streptophyta</taxon>
        <taxon>Embryophyta</taxon>
        <taxon>Tracheophyta</taxon>
        <taxon>Spermatophyta</taxon>
        <taxon>Magnoliopsida</taxon>
        <taxon>Liliopsida</taxon>
        <taxon>Asparagales</taxon>
        <taxon>Orchidaceae</taxon>
        <taxon>Orchidoideae</taxon>
        <taxon>Orchideae</taxon>
        <taxon>Orchidinae</taxon>
        <taxon>Platanthera</taxon>
    </lineage>
</organism>
<protein>
    <submittedName>
        <fullName evidence="1">Uncharacterized protein</fullName>
    </submittedName>
</protein>
<evidence type="ECO:0000313" key="1">
    <source>
        <dbReference type="EMBL" id="KAK8948073.1"/>
    </source>
</evidence>
<dbReference type="PANTHER" id="PTHR16047:SF7">
    <property type="entry name" value="E3 UBIQUITIN-PROTEIN LIGASE RFWD3"/>
    <property type="match status" value="1"/>
</dbReference>
<dbReference type="InterPro" id="IPR037381">
    <property type="entry name" value="RFWD3"/>
</dbReference>
<gene>
    <name evidence="1" type="ORF">KSP40_PGU013163</name>
</gene>
<dbReference type="EMBL" id="JBBWWR010000016">
    <property type="protein sequence ID" value="KAK8948073.1"/>
    <property type="molecule type" value="Genomic_DNA"/>
</dbReference>
<keyword evidence="2" id="KW-1185">Reference proteome</keyword>
<sequence length="184" mass="20110">MGVHPDVKCRPFLIPGLENQGICISLATGLSNGEIVASFRPKIELPGDAAPSQTPASSSQPIYSAGKLGSHVNIKMINGTSFQTIHAVSSYVSEVRMSKSAIICPERNNSLFAFGDESTHGVCLWNLPSFNVHSRHRPHLHPILDLKKILLTKFAANDFFLREDFFGSGLCFQIRVQNYGDAPT</sequence>
<name>A0ABR2LRH5_9ASPA</name>
<dbReference type="Proteomes" id="UP001412067">
    <property type="component" value="Unassembled WGS sequence"/>
</dbReference>
<evidence type="ECO:0000313" key="2">
    <source>
        <dbReference type="Proteomes" id="UP001412067"/>
    </source>
</evidence>